<dbReference type="Pfam" id="PF01451">
    <property type="entry name" value="LMWPc"/>
    <property type="match status" value="1"/>
</dbReference>
<dbReference type="InterPro" id="IPR023485">
    <property type="entry name" value="Ptyr_pPase"/>
</dbReference>
<dbReference type="RefSeq" id="WP_021289834.1">
    <property type="nucleotide sequence ID" value="NZ_BNER01000001.1"/>
</dbReference>
<dbReference type="Gene3D" id="3.40.50.2300">
    <property type="match status" value="1"/>
</dbReference>
<evidence type="ECO:0000256" key="1">
    <source>
        <dbReference type="ARBA" id="ARBA00011063"/>
    </source>
</evidence>
<dbReference type="CDD" id="cd16344">
    <property type="entry name" value="LMWPAP"/>
    <property type="match status" value="1"/>
</dbReference>
<dbReference type="OrthoDB" id="9784339at2"/>
<dbReference type="InterPro" id="IPR017867">
    <property type="entry name" value="Tyr_phospatase_low_mol_wt"/>
</dbReference>
<dbReference type="InterPro" id="IPR036196">
    <property type="entry name" value="Ptyr_pPase_sf"/>
</dbReference>
<keyword evidence="8" id="KW-1185">Reference proteome</keyword>
<evidence type="ECO:0000259" key="6">
    <source>
        <dbReference type="SMART" id="SM00226"/>
    </source>
</evidence>
<reference evidence="7 8" key="1">
    <citation type="submission" date="2014-03" db="EMBL/GenBank/DDBJ databases">
        <authorList>
            <person name="Urmite Genomes U."/>
        </authorList>
    </citation>
    <scope>NUCLEOTIDE SEQUENCE [LARGE SCALE GENOMIC DNA]</scope>
    <source>
        <strain evidence="7 8">Vm-5</strain>
    </source>
</reference>
<evidence type="ECO:0000256" key="2">
    <source>
        <dbReference type="ARBA" id="ARBA00022801"/>
    </source>
</evidence>
<feature type="domain" description="Phosphotyrosine protein phosphatase I" evidence="6">
    <location>
        <begin position="1"/>
        <end position="198"/>
    </location>
</feature>
<dbReference type="SMART" id="SM00226">
    <property type="entry name" value="LMWPc"/>
    <property type="match status" value="1"/>
</dbReference>
<proteinExistence type="inferred from homology"/>
<organism evidence="7 8">
    <name type="scientific">Virgibacillus massiliensis</name>
    <dbReference type="NCBI Taxonomy" id="1462526"/>
    <lineage>
        <taxon>Bacteria</taxon>
        <taxon>Bacillati</taxon>
        <taxon>Bacillota</taxon>
        <taxon>Bacilli</taxon>
        <taxon>Bacillales</taxon>
        <taxon>Bacillaceae</taxon>
        <taxon>Virgibacillus</taxon>
    </lineage>
</organism>
<dbReference type="SUPFAM" id="SSF52788">
    <property type="entry name" value="Phosphotyrosine protein phosphatases I"/>
    <property type="match status" value="1"/>
</dbReference>
<feature type="active site" description="Nucleophile" evidence="4">
    <location>
        <position position="13"/>
    </location>
</feature>
<dbReference type="PANTHER" id="PTHR11717:SF31">
    <property type="entry name" value="LOW MOLECULAR WEIGHT PROTEIN-TYROSINE-PHOSPHATASE ETP-RELATED"/>
    <property type="match status" value="1"/>
</dbReference>
<gene>
    <name evidence="7" type="primary">ywlE</name>
    <name evidence="7" type="ORF">BN990_00561</name>
</gene>
<evidence type="ECO:0000313" key="8">
    <source>
        <dbReference type="Proteomes" id="UP000028875"/>
    </source>
</evidence>
<dbReference type="PRINTS" id="PR00719">
    <property type="entry name" value="LMWPTPASE"/>
</dbReference>
<feature type="active site" description="Nucleophile" evidence="4">
    <location>
        <position position="7"/>
    </location>
</feature>
<dbReference type="EMBL" id="CCDP010000001">
    <property type="protein sequence ID" value="CDQ38292.1"/>
    <property type="molecule type" value="Genomic_DNA"/>
</dbReference>
<evidence type="ECO:0000313" key="7">
    <source>
        <dbReference type="EMBL" id="CDQ38292.1"/>
    </source>
</evidence>
<evidence type="ECO:0000256" key="3">
    <source>
        <dbReference type="ARBA" id="ARBA00022912"/>
    </source>
</evidence>
<evidence type="ECO:0000256" key="5">
    <source>
        <dbReference type="SAM" id="Coils"/>
    </source>
</evidence>
<evidence type="ECO:0000256" key="4">
    <source>
        <dbReference type="PIRSR" id="PIRSR617867-1"/>
    </source>
</evidence>
<keyword evidence="5" id="KW-0175">Coiled coil</keyword>
<name>A0A024Q7L6_9BACI</name>
<dbReference type="InterPro" id="IPR050438">
    <property type="entry name" value="LMW_PTPase"/>
</dbReference>
<comment type="similarity">
    <text evidence="1">Belongs to the low molecular weight phosphotyrosine protein phosphatase family.</text>
</comment>
<feature type="coiled-coil region" evidence="5">
    <location>
        <begin position="144"/>
        <end position="198"/>
    </location>
</feature>
<dbReference type="Proteomes" id="UP000028875">
    <property type="component" value="Unassembled WGS sequence"/>
</dbReference>
<keyword evidence="2" id="KW-0378">Hydrolase</keyword>
<sequence length="201" mass="23312">MRILFICTGNTCRSPMAEALVKDKIPEVEVQSAGIFAVNGQQASPKAMEALKQKQIDMNHSSQPITTKLLNWADVVLTMTTQHKQSLIMEYPNFQDKYYTLKEYVSEADKEIWGKLKKLYAAYEEKRSLFIQENQHKLDNSLLAKKIQDHLAHDIEQIRRLEANLINYDISDPFGGDMQIYQETLNELEENIDLLQKKLNY</sequence>
<dbReference type="AlphaFoldDB" id="A0A024Q7L6"/>
<accession>A0A024Q7L6</accession>
<comment type="caution">
    <text evidence="7">The sequence shown here is derived from an EMBL/GenBank/DDBJ whole genome shotgun (WGS) entry which is preliminary data.</text>
</comment>
<dbReference type="PANTHER" id="PTHR11717">
    <property type="entry name" value="LOW MOLECULAR WEIGHT PROTEIN TYROSINE PHOSPHATASE"/>
    <property type="match status" value="1"/>
</dbReference>
<protein>
    <submittedName>
        <fullName evidence="7">Low molecular weight protein-tyrosine-phosphatase YwlE</fullName>
    </submittedName>
</protein>
<dbReference type="eggNOG" id="COG0394">
    <property type="taxonomic scope" value="Bacteria"/>
</dbReference>
<keyword evidence="3" id="KW-0904">Protein phosphatase</keyword>
<dbReference type="GO" id="GO:0004725">
    <property type="term" value="F:protein tyrosine phosphatase activity"/>
    <property type="evidence" value="ECO:0007669"/>
    <property type="project" value="InterPro"/>
</dbReference>
<dbReference type="STRING" id="1462526.BN990_00561"/>
<reference evidence="8" key="2">
    <citation type="submission" date="2014-05" db="EMBL/GenBank/DDBJ databases">
        <title>Draft genome sequence of Virgibacillus massiliensis Vm-5.</title>
        <authorList>
            <person name="Khelaifia S."/>
            <person name="Croce O."/>
            <person name="Lagier J.C."/>
            <person name="Raoult D."/>
        </authorList>
    </citation>
    <scope>NUCLEOTIDE SEQUENCE [LARGE SCALE GENOMIC DNA]</scope>
    <source>
        <strain evidence="8">Vm-5</strain>
    </source>
</reference>